<reference evidence="2 3" key="1">
    <citation type="submission" date="2022-01" db="EMBL/GenBank/DDBJ databases">
        <title>Maritalea mediterranea sp. nov., isolated from marine plastic residues from the Malva-rosa beach (Valencia, Spain).</title>
        <authorList>
            <person name="Vidal-Verdu A."/>
            <person name="Molina-Menor E."/>
            <person name="Pascual J."/>
            <person name="Pereto J."/>
            <person name="Porcar M."/>
        </authorList>
    </citation>
    <scope>NUCLEOTIDE SEQUENCE [LARGE SCALE GENOMIC DNA]</scope>
    <source>
        <strain evidence="2 3">P4.10X</strain>
    </source>
</reference>
<protein>
    <submittedName>
        <fullName evidence="2">Alpha/beta fold hydrolase</fullName>
    </submittedName>
</protein>
<gene>
    <name evidence="2" type="ORF">L1I42_13635</name>
</gene>
<dbReference type="InterPro" id="IPR053145">
    <property type="entry name" value="AB_hydrolase_Est10"/>
</dbReference>
<dbReference type="InterPro" id="IPR022742">
    <property type="entry name" value="Hydrolase_4"/>
</dbReference>
<comment type="caution">
    <text evidence="2">The sequence shown here is derived from an EMBL/GenBank/DDBJ whole genome shotgun (WGS) entry which is preliminary data.</text>
</comment>
<proteinExistence type="predicted"/>
<feature type="domain" description="Serine aminopeptidase S33" evidence="1">
    <location>
        <begin position="63"/>
        <end position="299"/>
    </location>
</feature>
<name>A0ABS9EBH3_9HYPH</name>
<keyword evidence="2" id="KW-0378">Hydrolase</keyword>
<evidence type="ECO:0000313" key="3">
    <source>
        <dbReference type="Proteomes" id="UP001201217"/>
    </source>
</evidence>
<dbReference type="EMBL" id="JAKGTI010000003">
    <property type="protein sequence ID" value="MCF4099532.1"/>
    <property type="molecule type" value="Genomic_DNA"/>
</dbReference>
<dbReference type="RefSeq" id="WP_236115225.1">
    <property type="nucleotide sequence ID" value="NZ_JAKGTI010000003.1"/>
</dbReference>
<dbReference type="GO" id="GO:0016787">
    <property type="term" value="F:hydrolase activity"/>
    <property type="evidence" value="ECO:0007669"/>
    <property type="project" value="UniProtKB-KW"/>
</dbReference>
<evidence type="ECO:0000313" key="2">
    <source>
        <dbReference type="EMBL" id="MCF4099532.1"/>
    </source>
</evidence>
<evidence type="ECO:0000259" key="1">
    <source>
        <dbReference type="Pfam" id="PF12146"/>
    </source>
</evidence>
<dbReference type="Gene3D" id="3.40.50.1820">
    <property type="entry name" value="alpha/beta hydrolase"/>
    <property type="match status" value="1"/>
</dbReference>
<dbReference type="PANTHER" id="PTHR43265">
    <property type="entry name" value="ESTERASE ESTD"/>
    <property type="match status" value="1"/>
</dbReference>
<organism evidence="2 3">
    <name type="scientific">Maritalea mediterranea</name>
    <dbReference type="NCBI Taxonomy" id="2909667"/>
    <lineage>
        <taxon>Bacteria</taxon>
        <taxon>Pseudomonadati</taxon>
        <taxon>Pseudomonadota</taxon>
        <taxon>Alphaproteobacteria</taxon>
        <taxon>Hyphomicrobiales</taxon>
        <taxon>Devosiaceae</taxon>
        <taxon>Maritalea</taxon>
    </lineage>
</organism>
<dbReference type="Proteomes" id="UP001201217">
    <property type="component" value="Unassembled WGS sequence"/>
</dbReference>
<accession>A0ABS9EBH3</accession>
<sequence>MIGRRVALGASAVLGLVLVVLAFVFWVPDAGYATKPFSFTYEDQKIAGQITLPNSPVGDQPNCIVFVHGDGAMDREAFGYFDPYFSQFAEQGWCSLSWDKPGVGQSSGDWLGYDMSDRTALVEAAIAALRADSGLAVDRVGVLGFSQAGWVMPKIDVAASNVEFIVFVSPAINWMKQSTYMTDLRRSFEPDSDAKMAAEAELDRLIETGGSYQEFLALSSQSELVDAEAFSEARWDFVVRNASADLRDDLRQLPEVPVLLLLGDRDGQVDAQESRVVFEELLPADQLEVHMFDKAGHSMVPVDRRKPMSGEDGLWLIGKIMLWGSAAFVDDYWATLNGFIAAQFDAN</sequence>
<keyword evidence="3" id="KW-1185">Reference proteome</keyword>
<dbReference type="InterPro" id="IPR029058">
    <property type="entry name" value="AB_hydrolase_fold"/>
</dbReference>
<dbReference type="Pfam" id="PF12146">
    <property type="entry name" value="Hydrolase_4"/>
    <property type="match status" value="1"/>
</dbReference>
<dbReference type="PANTHER" id="PTHR43265:SF1">
    <property type="entry name" value="ESTERASE ESTD"/>
    <property type="match status" value="1"/>
</dbReference>
<dbReference type="SUPFAM" id="SSF53474">
    <property type="entry name" value="alpha/beta-Hydrolases"/>
    <property type="match status" value="1"/>
</dbReference>